<dbReference type="Proteomes" id="UP001202281">
    <property type="component" value="Unassembled WGS sequence"/>
</dbReference>
<dbReference type="EMBL" id="JALHLG010000011">
    <property type="protein sequence ID" value="MCJ2187222.1"/>
    <property type="molecule type" value="Genomic_DNA"/>
</dbReference>
<accession>A0ABT0BQ88</accession>
<gene>
    <name evidence="3" type="ORF">MTR66_10415</name>
</gene>
<keyword evidence="1" id="KW-1133">Transmembrane helix</keyword>
<keyword evidence="4" id="KW-1185">Reference proteome</keyword>
<proteinExistence type="predicted"/>
<keyword evidence="1" id="KW-0812">Transmembrane</keyword>
<comment type="caution">
    <text evidence="3">The sequence shown here is derived from an EMBL/GenBank/DDBJ whole genome shotgun (WGS) entry which is preliminary data.</text>
</comment>
<evidence type="ECO:0000256" key="1">
    <source>
        <dbReference type="SAM" id="Phobius"/>
    </source>
</evidence>
<name>A0ABT0BQ88_9SPHN</name>
<evidence type="ECO:0000256" key="2">
    <source>
        <dbReference type="SAM" id="SignalP"/>
    </source>
</evidence>
<feature type="chain" id="PRO_5047214300" evidence="2">
    <location>
        <begin position="23"/>
        <end position="81"/>
    </location>
</feature>
<sequence>MRMTKLLAAVAASSLIAAPALANTAAPLSIAKVANIKTSTSAKKSNKILGLGATTAAIIGAGIVAGAVIIATNDDNNSDSP</sequence>
<feature type="signal peptide" evidence="2">
    <location>
        <begin position="1"/>
        <end position="22"/>
    </location>
</feature>
<evidence type="ECO:0000313" key="3">
    <source>
        <dbReference type="EMBL" id="MCJ2187222.1"/>
    </source>
</evidence>
<dbReference type="RefSeq" id="WP_243920636.1">
    <property type="nucleotide sequence ID" value="NZ_JALHLG010000011.1"/>
</dbReference>
<organism evidence="3 4">
    <name type="scientific">Novosphingobium beihaiensis</name>
    <dbReference type="NCBI Taxonomy" id="2930389"/>
    <lineage>
        <taxon>Bacteria</taxon>
        <taxon>Pseudomonadati</taxon>
        <taxon>Pseudomonadota</taxon>
        <taxon>Alphaproteobacteria</taxon>
        <taxon>Sphingomonadales</taxon>
        <taxon>Sphingomonadaceae</taxon>
        <taxon>Novosphingobium</taxon>
    </lineage>
</organism>
<keyword evidence="1" id="KW-0472">Membrane</keyword>
<evidence type="ECO:0000313" key="4">
    <source>
        <dbReference type="Proteomes" id="UP001202281"/>
    </source>
</evidence>
<protein>
    <submittedName>
        <fullName evidence="3">Uncharacterized protein</fullName>
    </submittedName>
</protein>
<feature type="transmembrane region" description="Helical" evidence="1">
    <location>
        <begin position="48"/>
        <end position="71"/>
    </location>
</feature>
<keyword evidence="2" id="KW-0732">Signal</keyword>
<reference evidence="3 4" key="1">
    <citation type="submission" date="2022-04" db="EMBL/GenBank/DDBJ databases">
        <title>Identification of a novel bacterium isolated from mangrove sediments.</title>
        <authorList>
            <person name="Pan X."/>
        </authorList>
    </citation>
    <scope>NUCLEOTIDE SEQUENCE [LARGE SCALE GENOMIC DNA]</scope>
    <source>
        <strain evidence="3 4">B2638</strain>
    </source>
</reference>